<dbReference type="InterPro" id="IPR004111">
    <property type="entry name" value="Repressor_TetR_C"/>
</dbReference>
<keyword evidence="9" id="KW-1185">Reference proteome</keyword>
<evidence type="ECO:0000256" key="6">
    <source>
        <dbReference type="SAM" id="MobiDB-lite"/>
    </source>
</evidence>
<dbReference type="Gene3D" id="1.10.10.60">
    <property type="entry name" value="Homeodomain-like"/>
    <property type="match status" value="1"/>
</dbReference>
<evidence type="ECO:0000256" key="1">
    <source>
        <dbReference type="ARBA" id="ARBA00022491"/>
    </source>
</evidence>
<dbReference type="PROSITE" id="PS01081">
    <property type="entry name" value="HTH_TETR_1"/>
    <property type="match status" value="1"/>
</dbReference>
<dbReference type="InterPro" id="IPR003012">
    <property type="entry name" value="Tet_transcr_reg_TetR"/>
</dbReference>
<keyword evidence="1" id="KW-0678">Repressor</keyword>
<dbReference type="GO" id="GO:0003700">
    <property type="term" value="F:DNA-binding transcription factor activity"/>
    <property type="evidence" value="ECO:0007669"/>
    <property type="project" value="TreeGrafter"/>
</dbReference>
<dbReference type="Pfam" id="PF00440">
    <property type="entry name" value="TetR_N"/>
    <property type="match status" value="1"/>
</dbReference>
<name>A0A7W3LL37_ACTNM</name>
<evidence type="ECO:0000259" key="7">
    <source>
        <dbReference type="PROSITE" id="PS50977"/>
    </source>
</evidence>
<dbReference type="InterPro" id="IPR036271">
    <property type="entry name" value="Tet_transcr_reg_TetR-rel_C_sf"/>
</dbReference>
<gene>
    <name evidence="8" type="ORF">HNR61_001735</name>
</gene>
<dbReference type="InterPro" id="IPR023772">
    <property type="entry name" value="DNA-bd_HTH_TetR-type_CS"/>
</dbReference>
<evidence type="ECO:0000256" key="3">
    <source>
        <dbReference type="ARBA" id="ARBA00023125"/>
    </source>
</evidence>
<reference evidence="8 9" key="1">
    <citation type="submission" date="2020-08" db="EMBL/GenBank/DDBJ databases">
        <title>Genomic Encyclopedia of Type Strains, Phase IV (KMG-IV): sequencing the most valuable type-strain genomes for metagenomic binning, comparative biology and taxonomic classification.</title>
        <authorList>
            <person name="Goeker M."/>
        </authorList>
    </citation>
    <scope>NUCLEOTIDE SEQUENCE [LARGE SCALE GENOMIC DNA]</scope>
    <source>
        <strain evidence="8 9">DSM 44197</strain>
    </source>
</reference>
<dbReference type="PANTHER" id="PTHR30055">
    <property type="entry name" value="HTH-TYPE TRANSCRIPTIONAL REGULATOR RUTR"/>
    <property type="match status" value="1"/>
</dbReference>
<dbReference type="PANTHER" id="PTHR30055:SF151">
    <property type="entry name" value="TRANSCRIPTIONAL REGULATORY PROTEIN"/>
    <property type="match status" value="1"/>
</dbReference>
<dbReference type="Proteomes" id="UP000572680">
    <property type="component" value="Unassembled WGS sequence"/>
</dbReference>
<dbReference type="SUPFAM" id="SSF46689">
    <property type="entry name" value="Homeodomain-like"/>
    <property type="match status" value="1"/>
</dbReference>
<feature type="domain" description="HTH tetR-type" evidence="7">
    <location>
        <begin position="24"/>
        <end position="84"/>
    </location>
</feature>
<evidence type="ECO:0000256" key="4">
    <source>
        <dbReference type="ARBA" id="ARBA00023163"/>
    </source>
</evidence>
<sequence length="236" mass="25239">MTAAGPAMETVWTRPARTRREQPSLSRDQIVGAALELLDAEGLTGLSMRRLGTRLNAGATSVYWHVANKDELLELVLDHVMGEVEVPDPAAGGWRAAAAAYARSLRAMIHRHPWTVTLFGARPMLGPNATRVMDDVLGALGHAGFTGFDLEYAVSAIVDYVIGAAGGESSWAAGQPEVSTAETMDALRPYLARIAGAHPRVAAHAREVWAAETREVLEGRFAFGLDCLLDGIAARL</sequence>
<dbReference type="InterPro" id="IPR009057">
    <property type="entry name" value="Homeodomain-like_sf"/>
</dbReference>
<dbReference type="GO" id="GO:0046677">
    <property type="term" value="P:response to antibiotic"/>
    <property type="evidence" value="ECO:0007669"/>
    <property type="project" value="InterPro"/>
</dbReference>
<dbReference type="PRINTS" id="PR00400">
    <property type="entry name" value="TETREPRESSOR"/>
</dbReference>
<dbReference type="EMBL" id="JACJIA010000002">
    <property type="protein sequence ID" value="MBA8950122.1"/>
    <property type="molecule type" value="Genomic_DNA"/>
</dbReference>
<dbReference type="InterPro" id="IPR050109">
    <property type="entry name" value="HTH-type_TetR-like_transc_reg"/>
</dbReference>
<feature type="region of interest" description="Disordered" evidence="6">
    <location>
        <begin position="1"/>
        <end position="25"/>
    </location>
</feature>
<evidence type="ECO:0000313" key="9">
    <source>
        <dbReference type="Proteomes" id="UP000572680"/>
    </source>
</evidence>
<dbReference type="SUPFAM" id="SSF48498">
    <property type="entry name" value="Tetracyclin repressor-like, C-terminal domain"/>
    <property type="match status" value="1"/>
</dbReference>
<keyword evidence="4" id="KW-0804">Transcription</keyword>
<dbReference type="RefSeq" id="WP_182842592.1">
    <property type="nucleotide sequence ID" value="NZ_BAAALP010000037.1"/>
</dbReference>
<dbReference type="AlphaFoldDB" id="A0A7W3LL37"/>
<dbReference type="Gene3D" id="1.10.357.10">
    <property type="entry name" value="Tetracycline Repressor, domain 2"/>
    <property type="match status" value="1"/>
</dbReference>
<evidence type="ECO:0000313" key="8">
    <source>
        <dbReference type="EMBL" id="MBA8950122.1"/>
    </source>
</evidence>
<proteinExistence type="predicted"/>
<organism evidence="8 9">
    <name type="scientific">Actinomadura namibiensis</name>
    <dbReference type="NCBI Taxonomy" id="182080"/>
    <lineage>
        <taxon>Bacteria</taxon>
        <taxon>Bacillati</taxon>
        <taxon>Actinomycetota</taxon>
        <taxon>Actinomycetes</taxon>
        <taxon>Streptosporangiales</taxon>
        <taxon>Thermomonosporaceae</taxon>
        <taxon>Actinomadura</taxon>
    </lineage>
</organism>
<feature type="DNA-binding region" description="H-T-H motif" evidence="5">
    <location>
        <begin position="47"/>
        <end position="66"/>
    </location>
</feature>
<accession>A0A7W3LL37</accession>
<dbReference type="Pfam" id="PF02909">
    <property type="entry name" value="TetR_C_1"/>
    <property type="match status" value="1"/>
</dbReference>
<dbReference type="GO" id="GO:0045892">
    <property type="term" value="P:negative regulation of DNA-templated transcription"/>
    <property type="evidence" value="ECO:0007669"/>
    <property type="project" value="InterPro"/>
</dbReference>
<protein>
    <submittedName>
        <fullName evidence="8">AcrR family transcriptional regulator</fullName>
    </submittedName>
</protein>
<keyword evidence="3 5" id="KW-0238">DNA-binding</keyword>
<evidence type="ECO:0000256" key="5">
    <source>
        <dbReference type="PROSITE-ProRule" id="PRU00335"/>
    </source>
</evidence>
<comment type="caution">
    <text evidence="8">The sequence shown here is derived from an EMBL/GenBank/DDBJ whole genome shotgun (WGS) entry which is preliminary data.</text>
</comment>
<evidence type="ECO:0000256" key="2">
    <source>
        <dbReference type="ARBA" id="ARBA00023015"/>
    </source>
</evidence>
<dbReference type="PROSITE" id="PS50977">
    <property type="entry name" value="HTH_TETR_2"/>
    <property type="match status" value="1"/>
</dbReference>
<keyword evidence="2" id="KW-0805">Transcription regulation</keyword>
<dbReference type="GO" id="GO:0000976">
    <property type="term" value="F:transcription cis-regulatory region binding"/>
    <property type="evidence" value="ECO:0007669"/>
    <property type="project" value="TreeGrafter"/>
</dbReference>
<dbReference type="InterPro" id="IPR001647">
    <property type="entry name" value="HTH_TetR"/>
</dbReference>